<dbReference type="RefSeq" id="WP_068550564.1">
    <property type="nucleotide sequence ID" value="NZ_AP013035.1"/>
</dbReference>
<dbReference type="PANTHER" id="PTHR38134:SF2">
    <property type="entry name" value="GALACTOKINASE"/>
    <property type="match status" value="1"/>
</dbReference>
<accession>A0A0S3QVR2</accession>
<organism evidence="1 2">
    <name type="scientific">Thermosulfidibacter takaii (strain DSM 17441 / JCM 13301 / NBRC 103674 / ABI70S6)</name>
    <dbReference type="NCBI Taxonomy" id="1298851"/>
    <lineage>
        <taxon>Bacteria</taxon>
        <taxon>Pseudomonadati</taxon>
        <taxon>Thermosulfidibacterota</taxon>
        <taxon>Thermosulfidibacteria</taxon>
        <taxon>Thermosulfidibacterales</taxon>
        <taxon>Thermosulfidibacteraceae</taxon>
    </lineage>
</organism>
<name>A0A0S3QVR2_THET7</name>
<evidence type="ECO:0000313" key="2">
    <source>
        <dbReference type="Proteomes" id="UP000063234"/>
    </source>
</evidence>
<sequence>MKEIFYFITDVGWGHLTRSIAVLEKLLSTVPEVKITVKLGRDLTQVPSLFPDTDRITLKNLPFKLVPGWPATYPFPVEVLQDMIADWLSQWENMVEHLRKEINKASLVLTDASPLPIEAAFREGVPSVFISNFNFYDEYSHIVREPSLEKMKKAYEKVSWAFLLPLESENTVFKIVDRAPLIAREHNPLKVQEIRRDLRTRYRPEMIAVISMGGFYSIPEILIESIVEASKKAKILWLVPEGIELPKGILAHQYRKYEDFRNLLAASDFVIAKYGYGIASEAVVSRVPMVLFYRSAILEDSIASEELVLSGSALRFPWEACCSIPLEEVFYLDFSNLSKRMENKGAAYIVEKIIKRFL</sequence>
<dbReference type="SUPFAM" id="SSF53756">
    <property type="entry name" value="UDP-Glycosyltransferase/glycogen phosphorylase"/>
    <property type="match status" value="1"/>
</dbReference>
<reference evidence="2" key="1">
    <citation type="journal article" date="2018" name="Science">
        <title>A primordial and reversible TCA cycle in a facultatively chemolithoautotrophic thermophile.</title>
        <authorList>
            <person name="Nunoura T."/>
            <person name="Chikaraishi Y."/>
            <person name="Izaki R."/>
            <person name="Suwa T."/>
            <person name="Sato T."/>
            <person name="Harada T."/>
            <person name="Mori K."/>
            <person name="Kato Y."/>
            <person name="Miyazaki M."/>
            <person name="Shimamura S."/>
            <person name="Yanagawa K."/>
            <person name="Shuto A."/>
            <person name="Ohkouchi N."/>
            <person name="Fujita N."/>
            <person name="Takaki Y."/>
            <person name="Atomi H."/>
            <person name="Takai K."/>
        </authorList>
    </citation>
    <scope>NUCLEOTIDE SEQUENCE [LARGE SCALE GENOMIC DNA]</scope>
    <source>
        <strain evidence="2">DSM 17441 / JCM 13301 / NBRC 103674 / ABI70S6</strain>
    </source>
</reference>
<keyword evidence="2" id="KW-1185">Reference proteome</keyword>
<dbReference type="EMBL" id="AP013035">
    <property type="protein sequence ID" value="BAT72408.1"/>
    <property type="molecule type" value="Genomic_DNA"/>
</dbReference>
<dbReference type="PANTHER" id="PTHR38134">
    <property type="entry name" value="SLR1395 PROTEIN"/>
    <property type="match status" value="1"/>
</dbReference>
<evidence type="ECO:0000313" key="1">
    <source>
        <dbReference type="EMBL" id="BAT72408.1"/>
    </source>
</evidence>
<dbReference type="STRING" id="1298851.TST_1624"/>
<gene>
    <name evidence="1" type="ORF">TST_1624</name>
</gene>
<dbReference type="AlphaFoldDB" id="A0A0S3QVR2"/>
<dbReference type="KEGG" id="ttk:TST_1624"/>
<dbReference type="Proteomes" id="UP000063234">
    <property type="component" value="Chromosome"/>
</dbReference>
<proteinExistence type="predicted"/>
<dbReference type="InterPro" id="IPR053205">
    <property type="entry name" value="GHMP_kinase_L-arabinokinase"/>
</dbReference>
<dbReference type="OrthoDB" id="9776616at2"/>
<protein>
    <recommendedName>
        <fullName evidence="3">Glycosyl transferase family 28 C-terminal domain-containing protein</fullName>
    </recommendedName>
</protein>
<evidence type="ECO:0008006" key="3">
    <source>
        <dbReference type="Google" id="ProtNLM"/>
    </source>
</evidence>